<feature type="region of interest" description="Disordered" evidence="1">
    <location>
        <begin position="1"/>
        <end position="23"/>
    </location>
</feature>
<dbReference type="EMBL" id="JACCJC010000121">
    <property type="protein sequence ID" value="KAF6224539.1"/>
    <property type="molecule type" value="Genomic_DNA"/>
</dbReference>
<accession>A0A8H6FE53</accession>
<gene>
    <name evidence="2" type="ORF">HO173_013056</name>
</gene>
<keyword evidence="3" id="KW-1185">Reference proteome</keyword>
<dbReference type="AlphaFoldDB" id="A0A8H6FE53"/>
<dbReference type="Proteomes" id="UP000578531">
    <property type="component" value="Unassembled WGS sequence"/>
</dbReference>
<feature type="compositionally biased region" description="Basic and acidic residues" evidence="1">
    <location>
        <begin position="1"/>
        <end position="11"/>
    </location>
</feature>
<evidence type="ECO:0000256" key="1">
    <source>
        <dbReference type="SAM" id="MobiDB-lite"/>
    </source>
</evidence>
<dbReference type="GeneID" id="59294688"/>
<evidence type="ECO:0000313" key="2">
    <source>
        <dbReference type="EMBL" id="KAF6224539.1"/>
    </source>
</evidence>
<dbReference type="RefSeq" id="XP_037158237.1">
    <property type="nucleotide sequence ID" value="XM_037314885.1"/>
</dbReference>
<reference evidence="2 3" key="1">
    <citation type="journal article" date="2020" name="Genomics">
        <title>Complete, high-quality genomes from long-read metagenomic sequencing of two wolf lichen thalli reveals enigmatic genome architecture.</title>
        <authorList>
            <person name="McKenzie S.K."/>
            <person name="Walston R.F."/>
            <person name="Allen J.L."/>
        </authorList>
    </citation>
    <scope>NUCLEOTIDE SEQUENCE [LARGE SCALE GENOMIC DNA]</scope>
    <source>
        <strain evidence="2">WasteWater2</strain>
    </source>
</reference>
<proteinExistence type="predicted"/>
<organism evidence="2 3">
    <name type="scientific">Letharia columbiana</name>
    <dbReference type="NCBI Taxonomy" id="112416"/>
    <lineage>
        <taxon>Eukaryota</taxon>
        <taxon>Fungi</taxon>
        <taxon>Dikarya</taxon>
        <taxon>Ascomycota</taxon>
        <taxon>Pezizomycotina</taxon>
        <taxon>Lecanoromycetes</taxon>
        <taxon>OSLEUM clade</taxon>
        <taxon>Lecanoromycetidae</taxon>
        <taxon>Lecanorales</taxon>
        <taxon>Lecanorineae</taxon>
        <taxon>Parmeliaceae</taxon>
        <taxon>Letharia</taxon>
    </lineage>
</organism>
<evidence type="ECO:0000313" key="3">
    <source>
        <dbReference type="Proteomes" id="UP000578531"/>
    </source>
</evidence>
<protein>
    <submittedName>
        <fullName evidence="2">Uncharacterized protein</fullName>
    </submittedName>
</protein>
<name>A0A8H6FE53_9LECA</name>
<sequence length="53" mass="6017">MERPRLPKHVEAQSPQTARLPKGFPENLLLPRQRRCLHGIPALRLGIFPPLAV</sequence>
<comment type="caution">
    <text evidence="2">The sequence shown here is derived from an EMBL/GenBank/DDBJ whole genome shotgun (WGS) entry which is preliminary data.</text>
</comment>